<keyword evidence="2" id="KW-1185">Reference proteome</keyword>
<reference evidence="1 2" key="1">
    <citation type="journal article" date="2023" name="Plants (Basel)">
        <title>Bridging the Gap: Combining Genomics and Transcriptomics Approaches to Understand Stylosanthes scabra, an Orphan Legume from the Brazilian Caatinga.</title>
        <authorList>
            <person name="Ferreira-Neto J.R.C."/>
            <person name="da Silva M.D."/>
            <person name="Binneck E."/>
            <person name="de Melo N.F."/>
            <person name="da Silva R.H."/>
            <person name="de Melo A.L.T.M."/>
            <person name="Pandolfi V."/>
            <person name="Bustamante F.O."/>
            <person name="Brasileiro-Vidal A.C."/>
            <person name="Benko-Iseppon A.M."/>
        </authorList>
    </citation>
    <scope>NUCLEOTIDE SEQUENCE [LARGE SCALE GENOMIC DNA]</scope>
    <source>
        <tissue evidence="1">Leaves</tissue>
    </source>
</reference>
<proteinExistence type="predicted"/>
<organism evidence="1 2">
    <name type="scientific">Stylosanthes scabra</name>
    <dbReference type="NCBI Taxonomy" id="79078"/>
    <lineage>
        <taxon>Eukaryota</taxon>
        <taxon>Viridiplantae</taxon>
        <taxon>Streptophyta</taxon>
        <taxon>Embryophyta</taxon>
        <taxon>Tracheophyta</taxon>
        <taxon>Spermatophyta</taxon>
        <taxon>Magnoliopsida</taxon>
        <taxon>eudicotyledons</taxon>
        <taxon>Gunneridae</taxon>
        <taxon>Pentapetalae</taxon>
        <taxon>rosids</taxon>
        <taxon>fabids</taxon>
        <taxon>Fabales</taxon>
        <taxon>Fabaceae</taxon>
        <taxon>Papilionoideae</taxon>
        <taxon>50 kb inversion clade</taxon>
        <taxon>dalbergioids sensu lato</taxon>
        <taxon>Dalbergieae</taxon>
        <taxon>Pterocarpus clade</taxon>
        <taxon>Stylosanthes</taxon>
    </lineage>
</organism>
<sequence>MRHKAETMNSIVVHNNNLARVNFYFVSSFNQIKSASFRSKNNSNRCFSSHNQRPKSKRVLNNNKLVLCVNDSENERSVPLCADRTEAVAGVERLHVLEHGLSRRGVTDMTDGEGAGELVELGLVEHVGDEAGTGDGLKDLIVDGYDPDAILAAVLEGVECEVAEA</sequence>
<evidence type="ECO:0000313" key="2">
    <source>
        <dbReference type="Proteomes" id="UP001341840"/>
    </source>
</evidence>
<dbReference type="EMBL" id="JASCZI010211540">
    <property type="protein sequence ID" value="MED6194076.1"/>
    <property type="molecule type" value="Genomic_DNA"/>
</dbReference>
<protein>
    <submittedName>
        <fullName evidence="1">Uncharacterized protein</fullName>
    </submittedName>
</protein>
<evidence type="ECO:0000313" key="1">
    <source>
        <dbReference type="EMBL" id="MED6194076.1"/>
    </source>
</evidence>
<gene>
    <name evidence="1" type="ORF">PIB30_025151</name>
</gene>
<name>A0ABU6X8C5_9FABA</name>
<accession>A0ABU6X8C5</accession>
<dbReference type="Proteomes" id="UP001341840">
    <property type="component" value="Unassembled WGS sequence"/>
</dbReference>
<comment type="caution">
    <text evidence="1">The sequence shown here is derived from an EMBL/GenBank/DDBJ whole genome shotgun (WGS) entry which is preliminary data.</text>
</comment>